<comment type="cofactor">
    <cofactor evidence="1 11">
        <name>Mg(2+)</name>
        <dbReference type="ChEBI" id="CHEBI:18420"/>
    </cofactor>
</comment>
<evidence type="ECO:0000256" key="3">
    <source>
        <dbReference type="ARBA" id="ARBA00005046"/>
    </source>
</evidence>
<dbReference type="NCBIfam" id="TIGR00177">
    <property type="entry name" value="molyb_syn"/>
    <property type="match status" value="1"/>
</dbReference>
<evidence type="ECO:0000256" key="9">
    <source>
        <dbReference type="ARBA" id="ARBA00023150"/>
    </source>
</evidence>
<protein>
    <recommendedName>
        <fullName evidence="11">Molybdopterin molybdenumtransferase</fullName>
        <ecNumber evidence="11">2.10.1.1</ecNumber>
    </recommendedName>
</protein>
<organism evidence="13 14">
    <name type="scientific">Georgenia soli</name>
    <dbReference type="NCBI Taxonomy" id="638953"/>
    <lineage>
        <taxon>Bacteria</taxon>
        <taxon>Bacillati</taxon>
        <taxon>Actinomycetota</taxon>
        <taxon>Actinomycetes</taxon>
        <taxon>Micrococcales</taxon>
        <taxon>Bogoriellaceae</taxon>
        <taxon>Georgenia</taxon>
    </lineage>
</organism>
<comment type="similarity">
    <text evidence="4 11">Belongs to the MoeA family.</text>
</comment>
<dbReference type="Pfam" id="PF00994">
    <property type="entry name" value="MoCF_biosynth"/>
    <property type="match status" value="1"/>
</dbReference>
<dbReference type="SUPFAM" id="SSF63882">
    <property type="entry name" value="MoeA N-terminal region -like"/>
    <property type="match status" value="1"/>
</dbReference>
<dbReference type="Gene3D" id="2.40.340.10">
    <property type="entry name" value="MoeA, C-terminal, domain IV"/>
    <property type="match status" value="1"/>
</dbReference>
<dbReference type="InterPro" id="IPR036425">
    <property type="entry name" value="MoaB/Mog-like_dom_sf"/>
</dbReference>
<dbReference type="RefSeq" id="WP_098483438.1">
    <property type="nucleotide sequence ID" value="NZ_PDJI01000004.1"/>
</dbReference>
<dbReference type="Gene3D" id="3.40.980.10">
    <property type="entry name" value="MoaB/Mog-like domain"/>
    <property type="match status" value="1"/>
</dbReference>
<keyword evidence="8 11" id="KW-0460">Magnesium</keyword>
<dbReference type="EC" id="2.10.1.1" evidence="11"/>
<gene>
    <name evidence="13" type="ORF">ATJ97_1813</name>
</gene>
<dbReference type="PANTHER" id="PTHR10192:SF5">
    <property type="entry name" value="GEPHYRIN"/>
    <property type="match status" value="1"/>
</dbReference>
<evidence type="ECO:0000256" key="1">
    <source>
        <dbReference type="ARBA" id="ARBA00001946"/>
    </source>
</evidence>
<dbReference type="CDD" id="cd00887">
    <property type="entry name" value="MoeA"/>
    <property type="match status" value="1"/>
</dbReference>
<sequence>MITVEEHRAAVLAAVSRLPARRVPLAEALGCVLAEDVVAVLSVPPFDNSAMDGYAVRSEDVAAATEAEPVRLRVIADLPAGSGERPEVLPGTAVRIMTGAPMPPGADAVVPVERTDQPAGPGAGSALPDVVAIQAPAAPGAHVRRAGDDVTPGTVVVPAGIELRPRDLSTAASTGHGSLPVHPRARLGVLSTGSELVDPGAPLAHGQIPDSNTTMVAALAETLGVTPVPLGAVDDDPDALRRRLQDSLARVDAIVTTGGVSAGAYDVVKEVLAPLGEVAFTTVAMQPGKPQGFGVLHEDGRGVPIFCLPGNPVSVFVSFVVFVEPALRVMAGRGTAEAPQTLQPVLVDALVGEGWRCPPGRRQYMPVVLDDRPEDDGGPYLLARPASRGGSGSHLVASLAEADALAIVDAEVQAVTEGDVVTVMMVP</sequence>
<dbReference type="Proteomes" id="UP000222106">
    <property type="component" value="Unassembled WGS sequence"/>
</dbReference>
<evidence type="ECO:0000256" key="6">
    <source>
        <dbReference type="ARBA" id="ARBA00022679"/>
    </source>
</evidence>
<name>A0A2A9EM48_9MICO</name>
<comment type="catalytic activity">
    <reaction evidence="10">
        <text>adenylyl-molybdopterin + molybdate = Mo-molybdopterin + AMP + H(+)</text>
        <dbReference type="Rhea" id="RHEA:35047"/>
        <dbReference type="ChEBI" id="CHEBI:15378"/>
        <dbReference type="ChEBI" id="CHEBI:36264"/>
        <dbReference type="ChEBI" id="CHEBI:62727"/>
        <dbReference type="ChEBI" id="CHEBI:71302"/>
        <dbReference type="ChEBI" id="CHEBI:456215"/>
        <dbReference type="EC" id="2.10.1.1"/>
    </reaction>
</comment>
<comment type="function">
    <text evidence="2 11">Catalyzes the insertion of molybdate into adenylated molybdopterin with the concomitant release of AMP.</text>
</comment>
<keyword evidence="5 11" id="KW-0500">Molybdenum</keyword>
<dbReference type="Gene3D" id="2.170.190.11">
    <property type="entry name" value="Molybdopterin biosynthesis moea protein, domain 3"/>
    <property type="match status" value="1"/>
</dbReference>
<dbReference type="GO" id="GO:0005829">
    <property type="term" value="C:cytosol"/>
    <property type="evidence" value="ECO:0007669"/>
    <property type="project" value="TreeGrafter"/>
</dbReference>
<keyword evidence="7 11" id="KW-0479">Metal-binding</keyword>
<dbReference type="FunFam" id="3.40.980.10:FF:000004">
    <property type="entry name" value="Molybdopterin molybdenumtransferase"/>
    <property type="match status" value="1"/>
</dbReference>
<dbReference type="InterPro" id="IPR001453">
    <property type="entry name" value="MoaB/Mog_dom"/>
</dbReference>
<keyword evidence="6 11" id="KW-0808">Transferase</keyword>
<dbReference type="InterPro" id="IPR036135">
    <property type="entry name" value="MoeA_linker/N_sf"/>
</dbReference>
<dbReference type="SUPFAM" id="SSF63867">
    <property type="entry name" value="MoeA C-terminal domain-like"/>
    <property type="match status" value="1"/>
</dbReference>
<dbReference type="GO" id="GO:0061599">
    <property type="term" value="F:molybdopterin molybdotransferase activity"/>
    <property type="evidence" value="ECO:0007669"/>
    <property type="project" value="UniProtKB-UniRule"/>
</dbReference>
<evidence type="ECO:0000256" key="11">
    <source>
        <dbReference type="RuleBase" id="RU365090"/>
    </source>
</evidence>
<evidence type="ECO:0000259" key="12">
    <source>
        <dbReference type="SMART" id="SM00852"/>
    </source>
</evidence>
<dbReference type="EMBL" id="PDJI01000004">
    <property type="protein sequence ID" value="PFG39310.1"/>
    <property type="molecule type" value="Genomic_DNA"/>
</dbReference>
<evidence type="ECO:0000256" key="8">
    <source>
        <dbReference type="ARBA" id="ARBA00022842"/>
    </source>
</evidence>
<evidence type="ECO:0000313" key="14">
    <source>
        <dbReference type="Proteomes" id="UP000222106"/>
    </source>
</evidence>
<dbReference type="InterPro" id="IPR005110">
    <property type="entry name" value="MoeA_linker/N"/>
</dbReference>
<dbReference type="GO" id="GO:0006777">
    <property type="term" value="P:Mo-molybdopterin cofactor biosynthetic process"/>
    <property type="evidence" value="ECO:0007669"/>
    <property type="project" value="UniProtKB-UniRule"/>
</dbReference>
<dbReference type="Pfam" id="PF03454">
    <property type="entry name" value="MoeA_C"/>
    <property type="match status" value="1"/>
</dbReference>
<comment type="caution">
    <text evidence="13">The sequence shown here is derived from an EMBL/GenBank/DDBJ whole genome shotgun (WGS) entry which is preliminary data.</text>
</comment>
<reference evidence="13 14" key="1">
    <citation type="submission" date="2017-10" db="EMBL/GenBank/DDBJ databases">
        <title>Sequencing the genomes of 1000 actinobacteria strains.</title>
        <authorList>
            <person name="Klenk H.-P."/>
        </authorList>
    </citation>
    <scope>NUCLEOTIDE SEQUENCE [LARGE SCALE GENOMIC DNA]</scope>
    <source>
        <strain evidence="13 14">DSM 21838</strain>
    </source>
</reference>
<evidence type="ECO:0000256" key="2">
    <source>
        <dbReference type="ARBA" id="ARBA00002901"/>
    </source>
</evidence>
<dbReference type="SMART" id="SM00852">
    <property type="entry name" value="MoCF_biosynth"/>
    <property type="match status" value="1"/>
</dbReference>
<proteinExistence type="inferred from homology"/>
<dbReference type="PANTHER" id="PTHR10192">
    <property type="entry name" value="MOLYBDOPTERIN BIOSYNTHESIS PROTEIN"/>
    <property type="match status" value="1"/>
</dbReference>
<keyword evidence="14" id="KW-1185">Reference proteome</keyword>
<evidence type="ECO:0000256" key="4">
    <source>
        <dbReference type="ARBA" id="ARBA00010763"/>
    </source>
</evidence>
<dbReference type="InterPro" id="IPR005111">
    <property type="entry name" value="MoeA_C_domain_IV"/>
</dbReference>
<dbReference type="UniPathway" id="UPA00344"/>
<dbReference type="NCBIfam" id="NF045515">
    <property type="entry name" value="Glp_gephyrin"/>
    <property type="match status" value="1"/>
</dbReference>
<keyword evidence="9 11" id="KW-0501">Molybdenum cofactor biosynthesis</keyword>
<evidence type="ECO:0000313" key="13">
    <source>
        <dbReference type="EMBL" id="PFG39310.1"/>
    </source>
</evidence>
<evidence type="ECO:0000256" key="5">
    <source>
        <dbReference type="ARBA" id="ARBA00022505"/>
    </source>
</evidence>
<comment type="pathway">
    <text evidence="3 11">Cofactor biosynthesis; molybdopterin biosynthesis.</text>
</comment>
<dbReference type="InterPro" id="IPR038987">
    <property type="entry name" value="MoeA-like"/>
</dbReference>
<dbReference type="SUPFAM" id="SSF53218">
    <property type="entry name" value="Molybdenum cofactor biosynthesis proteins"/>
    <property type="match status" value="1"/>
</dbReference>
<accession>A0A2A9EM48</accession>
<evidence type="ECO:0000256" key="10">
    <source>
        <dbReference type="ARBA" id="ARBA00047317"/>
    </source>
</evidence>
<evidence type="ECO:0000256" key="7">
    <source>
        <dbReference type="ARBA" id="ARBA00022723"/>
    </source>
</evidence>
<dbReference type="InterPro" id="IPR036688">
    <property type="entry name" value="MoeA_C_domain_IV_sf"/>
</dbReference>
<dbReference type="OrthoDB" id="9804758at2"/>
<dbReference type="Pfam" id="PF03453">
    <property type="entry name" value="MoeA_N"/>
    <property type="match status" value="1"/>
</dbReference>
<feature type="domain" description="MoaB/Mog" evidence="12">
    <location>
        <begin position="188"/>
        <end position="329"/>
    </location>
</feature>
<dbReference type="Gene3D" id="3.90.105.10">
    <property type="entry name" value="Molybdopterin biosynthesis moea protein, domain 2"/>
    <property type="match status" value="1"/>
</dbReference>
<dbReference type="FunFam" id="2.170.190.11:FF:000001">
    <property type="entry name" value="Molybdopterin molybdenumtransferase"/>
    <property type="match status" value="1"/>
</dbReference>
<dbReference type="AlphaFoldDB" id="A0A2A9EM48"/>
<dbReference type="GO" id="GO:0046872">
    <property type="term" value="F:metal ion binding"/>
    <property type="evidence" value="ECO:0007669"/>
    <property type="project" value="UniProtKB-UniRule"/>
</dbReference>